<keyword evidence="1" id="KW-0479">Metal-binding</keyword>
<dbReference type="GO" id="GO:0000281">
    <property type="term" value="P:mitotic cytokinesis"/>
    <property type="evidence" value="ECO:0007669"/>
    <property type="project" value="TreeGrafter"/>
</dbReference>
<dbReference type="GO" id="GO:0030496">
    <property type="term" value="C:midbody"/>
    <property type="evidence" value="ECO:0007669"/>
    <property type="project" value="TreeGrafter"/>
</dbReference>
<dbReference type="GO" id="GO:0007266">
    <property type="term" value="P:Rho protein signal transduction"/>
    <property type="evidence" value="ECO:0007669"/>
    <property type="project" value="TreeGrafter"/>
</dbReference>
<dbReference type="EMBL" id="SDOV01000001">
    <property type="protein sequence ID" value="KAH7645231.1"/>
    <property type="molecule type" value="Genomic_DNA"/>
</dbReference>
<dbReference type="PANTHER" id="PTHR46199:SF3">
    <property type="entry name" value="RAC GTPASE-ACTIVATING PROTEIN 1"/>
    <property type="match status" value="1"/>
</dbReference>
<dbReference type="PROSITE" id="PS50081">
    <property type="entry name" value="ZF_DAG_PE_2"/>
    <property type="match status" value="1"/>
</dbReference>
<protein>
    <submittedName>
        <fullName evidence="6">Rho gtpase-activating protein-like protein</fullName>
    </submittedName>
</protein>
<dbReference type="Gene3D" id="1.10.555.10">
    <property type="entry name" value="Rho GTPase activation protein"/>
    <property type="match status" value="1"/>
</dbReference>
<dbReference type="GO" id="GO:0046872">
    <property type="term" value="F:metal ion binding"/>
    <property type="evidence" value="ECO:0007669"/>
    <property type="project" value="UniProtKB-KW"/>
</dbReference>
<dbReference type="GO" id="GO:0005634">
    <property type="term" value="C:nucleus"/>
    <property type="evidence" value="ECO:0007669"/>
    <property type="project" value="TreeGrafter"/>
</dbReference>
<proteinExistence type="predicted"/>
<feature type="compositionally biased region" description="Polar residues" evidence="3">
    <location>
        <begin position="638"/>
        <end position="667"/>
    </location>
</feature>
<evidence type="ECO:0000259" key="4">
    <source>
        <dbReference type="PROSITE" id="PS50081"/>
    </source>
</evidence>
<dbReference type="SMART" id="SM00324">
    <property type="entry name" value="RhoGAP"/>
    <property type="match status" value="1"/>
</dbReference>
<dbReference type="GO" id="GO:0051233">
    <property type="term" value="C:spindle midzone"/>
    <property type="evidence" value="ECO:0007669"/>
    <property type="project" value="TreeGrafter"/>
</dbReference>
<dbReference type="PANTHER" id="PTHR46199">
    <property type="entry name" value="RAC GTPASE-ACTIVATING PROTEIN 1"/>
    <property type="match status" value="1"/>
</dbReference>
<feature type="region of interest" description="Disordered" evidence="3">
    <location>
        <begin position="638"/>
        <end position="670"/>
    </location>
</feature>
<evidence type="ECO:0000259" key="5">
    <source>
        <dbReference type="PROSITE" id="PS50238"/>
    </source>
</evidence>
<dbReference type="InterPro" id="IPR000198">
    <property type="entry name" value="RhoGAP_dom"/>
</dbReference>
<organism evidence="6">
    <name type="scientific">Dermatophagoides farinae</name>
    <name type="common">American house dust mite</name>
    <dbReference type="NCBI Taxonomy" id="6954"/>
    <lineage>
        <taxon>Eukaryota</taxon>
        <taxon>Metazoa</taxon>
        <taxon>Ecdysozoa</taxon>
        <taxon>Arthropoda</taxon>
        <taxon>Chelicerata</taxon>
        <taxon>Arachnida</taxon>
        <taxon>Acari</taxon>
        <taxon>Acariformes</taxon>
        <taxon>Sarcoptiformes</taxon>
        <taxon>Astigmata</taxon>
        <taxon>Psoroptidia</taxon>
        <taxon>Analgoidea</taxon>
        <taxon>Pyroglyphidae</taxon>
        <taxon>Dermatophagoidinae</taxon>
        <taxon>Dermatophagoides</taxon>
    </lineage>
</organism>
<dbReference type="GO" id="GO:0032154">
    <property type="term" value="C:cleavage furrow"/>
    <property type="evidence" value="ECO:0007669"/>
    <property type="project" value="TreeGrafter"/>
</dbReference>
<dbReference type="AlphaFoldDB" id="A0A9D4SKY4"/>
<feature type="domain" description="Rho-GAP" evidence="5">
    <location>
        <begin position="389"/>
        <end position="571"/>
    </location>
</feature>
<dbReference type="InterPro" id="IPR046349">
    <property type="entry name" value="C1-like_sf"/>
</dbReference>
<feature type="domain" description="Phorbol-ester/DAG-type" evidence="4">
    <location>
        <begin position="327"/>
        <end position="378"/>
    </location>
</feature>
<evidence type="ECO:0000313" key="6">
    <source>
        <dbReference type="EMBL" id="KAH7645231.1"/>
    </source>
</evidence>
<feature type="region of interest" description="Disordered" evidence="3">
    <location>
        <begin position="1"/>
        <end position="29"/>
    </location>
</feature>
<dbReference type="InterPro" id="IPR002219">
    <property type="entry name" value="PKC_DAG/PE"/>
</dbReference>
<reference evidence="6" key="2">
    <citation type="journal article" date="2021" name="World Allergy Organ. J.">
        <title>Chromosome-level assembly of Dermatophagoides farinae genome and transcriptome reveals two novel allergens Der f 37 and Der f 39.</title>
        <authorList>
            <person name="Chen J."/>
            <person name="Cai Z."/>
            <person name="Fan D."/>
            <person name="Hu J."/>
            <person name="Hou Y."/>
            <person name="He Y."/>
            <person name="Zhang Z."/>
            <person name="Zhao Z."/>
            <person name="Gao P."/>
            <person name="Hu W."/>
            <person name="Sun J."/>
            <person name="Li J."/>
            <person name="Ji K."/>
        </authorList>
    </citation>
    <scope>NUCLEOTIDE SEQUENCE</scope>
    <source>
        <strain evidence="6">JKM2019</strain>
    </source>
</reference>
<accession>A0A9D4SKY4</accession>
<feature type="compositionally biased region" description="Low complexity" evidence="3">
    <location>
        <begin position="17"/>
        <end position="26"/>
    </location>
</feature>
<dbReference type="InterPro" id="IPR008936">
    <property type="entry name" value="Rho_GTPase_activation_prot"/>
</dbReference>
<dbReference type="GO" id="GO:0051256">
    <property type="term" value="P:mitotic spindle midzone assembly"/>
    <property type="evidence" value="ECO:0007669"/>
    <property type="project" value="TreeGrafter"/>
</dbReference>
<feature type="region of interest" description="Disordered" evidence="3">
    <location>
        <begin position="314"/>
        <end position="333"/>
    </location>
</feature>
<dbReference type="GO" id="GO:0005096">
    <property type="term" value="F:GTPase activator activity"/>
    <property type="evidence" value="ECO:0007669"/>
    <property type="project" value="TreeGrafter"/>
</dbReference>
<dbReference type="Proteomes" id="UP000828236">
    <property type="component" value="Unassembled WGS sequence"/>
</dbReference>
<gene>
    <name evidence="6" type="ORF">HUG17_0769</name>
</gene>
<dbReference type="Gene3D" id="3.30.60.20">
    <property type="match status" value="1"/>
</dbReference>
<dbReference type="SUPFAM" id="SSF57889">
    <property type="entry name" value="Cysteine-rich domain"/>
    <property type="match status" value="1"/>
</dbReference>
<evidence type="ECO:0000256" key="1">
    <source>
        <dbReference type="ARBA" id="ARBA00022723"/>
    </source>
</evidence>
<reference evidence="6" key="1">
    <citation type="submission" date="2020-06" db="EMBL/GenBank/DDBJ databases">
        <authorList>
            <person name="Ji K."/>
            <person name="Li J."/>
        </authorList>
    </citation>
    <scope>NUCLEOTIDE SEQUENCE</scope>
    <source>
        <strain evidence="6">JKM2019</strain>
        <tissue evidence="6">Whole body</tissue>
    </source>
</reference>
<dbReference type="Pfam" id="PF00620">
    <property type="entry name" value="RhoGAP"/>
    <property type="match status" value="1"/>
</dbReference>
<evidence type="ECO:0000256" key="3">
    <source>
        <dbReference type="SAM" id="MobiDB-lite"/>
    </source>
</evidence>
<sequence length="705" mass="80555">MALFDNQSIDNDDGHEQQQQQQQQEQESPKMVKLSLMAYFDDMCRYQNYLSSYVKSIHNDFAKVLKICDQFKTKYSLRSKELEKAHQHIDELTMENCRLDKDLRYFKEKFLEKSNDCEKINKELIDLRSKVEKFAKVVNFTDFDKKSVKQSKTTDEEENEKLLSRLHRLRCVDDDNQINTENDEKLKNHRIHLDAIIEEEEEKEKEKQCNVRIDPREMVEKSLAMSSSPNSSDLTIDISEVDEPSIVSLKPSDKTTIASKKVRTNGHIKFMKIDDETIYKKHSNVNDGYHSLCRFAHLLHPPYLEQPEQQQHLTKIHDTPPPSPSHEHRWESTRSTSHRMITCAICHDRIGFYSTYVSCDDCGARAHDNCINNNPSKRYSRSIMDFVQTQLSESPSSTTCGEPLVPTLLLKCCSEIEKRGLRLVNIYDQNQMNVSIIQNLMLDLLDPKKQQKFSQIDIDSLCNIVIYFLGYLIDLGDPLIPGFLYDDVLNLLKNQSDGIDSIICQLPSCNRDTLAFLMIHLRKVAKNQNYNNMSLKKLARIFAPKIFHPSFTTSVQEKVLMALLSVSSDYWINIISQDTPSSSPTLVLLNNSLEDDNHQHYQPNIFQSPCSYKSAVTSESVYNTPIGGGGGGISIVTPSPTSGGHSIQEQSIENSVSSTNGSATGSDETLKKTVKNDNNSQLRQVLRMCTKVDVSKRATALDFFN</sequence>
<evidence type="ECO:0000256" key="2">
    <source>
        <dbReference type="ARBA" id="ARBA00022833"/>
    </source>
</evidence>
<dbReference type="GO" id="GO:0097149">
    <property type="term" value="C:centralspindlin complex"/>
    <property type="evidence" value="ECO:0007669"/>
    <property type="project" value="TreeGrafter"/>
</dbReference>
<name>A0A9D4SKY4_DERFA</name>
<dbReference type="PROSITE" id="PS50238">
    <property type="entry name" value="RHOGAP"/>
    <property type="match status" value="1"/>
</dbReference>
<dbReference type="SUPFAM" id="SSF48350">
    <property type="entry name" value="GTPase activation domain, GAP"/>
    <property type="match status" value="1"/>
</dbReference>
<keyword evidence="2" id="KW-0862">Zinc</keyword>
<comment type="caution">
    <text evidence="6">The sequence shown here is derived from an EMBL/GenBank/DDBJ whole genome shotgun (WGS) entry which is preliminary data.</text>
</comment>
<dbReference type="CDD" id="cd00029">
    <property type="entry name" value="C1"/>
    <property type="match status" value="1"/>
</dbReference>